<dbReference type="EMBL" id="CP116942">
    <property type="protein sequence ID" value="WCO67389.1"/>
    <property type="molecule type" value="Genomic_DNA"/>
</dbReference>
<dbReference type="Proteomes" id="UP001216390">
    <property type="component" value="Chromosome"/>
</dbReference>
<keyword evidence="1" id="KW-1133">Transmembrane helix</keyword>
<protein>
    <submittedName>
        <fullName evidence="2">Uncharacterized protein</fullName>
    </submittedName>
</protein>
<keyword evidence="3" id="KW-1185">Reference proteome</keyword>
<feature type="transmembrane region" description="Helical" evidence="1">
    <location>
        <begin position="357"/>
        <end position="380"/>
    </location>
</feature>
<evidence type="ECO:0000313" key="2">
    <source>
        <dbReference type="EMBL" id="WCO67389.1"/>
    </source>
</evidence>
<organism evidence="2 3">
    <name type="scientific">Iamia majanohamensis</name>
    <dbReference type="NCBI Taxonomy" id="467976"/>
    <lineage>
        <taxon>Bacteria</taxon>
        <taxon>Bacillati</taxon>
        <taxon>Actinomycetota</taxon>
        <taxon>Acidimicrobiia</taxon>
        <taxon>Acidimicrobiales</taxon>
        <taxon>Iamiaceae</taxon>
        <taxon>Iamia</taxon>
    </lineage>
</organism>
<evidence type="ECO:0000256" key="1">
    <source>
        <dbReference type="SAM" id="Phobius"/>
    </source>
</evidence>
<accession>A0AAF0BWF6</accession>
<evidence type="ECO:0000313" key="3">
    <source>
        <dbReference type="Proteomes" id="UP001216390"/>
    </source>
</evidence>
<keyword evidence="1" id="KW-0812">Transmembrane</keyword>
<dbReference type="AlphaFoldDB" id="A0AAF0BWF6"/>
<gene>
    <name evidence="2" type="ORF">PO878_01485</name>
</gene>
<proteinExistence type="predicted"/>
<sequence>MREYWIRQWLDALDLSDVTSVGEAIKNAANLDLAETLAAAAAAAEFSDSSESAGPKTAIASRVNDLSGITTCKGSPCLQRDLEHGLSHAFQYFDTIVVEGYAPFNFCSDIETDRDEASWDLKNHASVLLRAAQIGVEPHLDFRTKPNRFCSDHFETHAAEIGLTTALDPDLSTAAIELIATGAKMETENMGEDTWYYFTSPVLETGSQYIQHPGEEPPSIEGYADSEFRKICTSLVGDAAMSQHLGAPLTADARRLVDLAPTNSRDPSLADVALSLQLPVLAGLSTRELLKVRGDHEDEFEIFRAAITAAIDAKLRADPGKDPAQVAREVESDIVAPELAKLRLSLSKARSVLDKKMLGGVAVGALTTVVGLVTAMPLIIAPGLATLLGAPVVGHSKFLEDKSAIELKDLYFLHLADRQFSHK</sequence>
<keyword evidence="1" id="KW-0472">Membrane</keyword>
<reference evidence="2" key="1">
    <citation type="submission" date="2023-01" db="EMBL/GenBank/DDBJ databases">
        <title>The diversity of Class Acidimicrobiia in South China Sea sediment environments and the proposal of Iamia marina sp. nov., a novel species of the genus Iamia.</title>
        <authorList>
            <person name="He Y."/>
            <person name="Tian X."/>
        </authorList>
    </citation>
    <scope>NUCLEOTIDE SEQUENCE</scope>
    <source>
        <strain evidence="2">DSM 19957</strain>
    </source>
</reference>
<name>A0AAF0BWF6_9ACTN</name>
<dbReference type="RefSeq" id="WP_272736911.1">
    <property type="nucleotide sequence ID" value="NZ_CP116942.1"/>
</dbReference>
<dbReference type="KEGG" id="ima:PO878_01485"/>